<protein>
    <submittedName>
        <fullName evidence="1">Uncharacterized protein</fullName>
    </submittedName>
</protein>
<proteinExistence type="predicted"/>
<reference evidence="1" key="1">
    <citation type="submission" date="2018-02" db="EMBL/GenBank/DDBJ databases">
        <title>Rhizophora mucronata_Transcriptome.</title>
        <authorList>
            <person name="Meera S.P."/>
            <person name="Sreeshan A."/>
            <person name="Augustine A."/>
        </authorList>
    </citation>
    <scope>NUCLEOTIDE SEQUENCE</scope>
    <source>
        <tissue evidence="1">Leaf</tissue>
    </source>
</reference>
<organism evidence="1">
    <name type="scientific">Rhizophora mucronata</name>
    <name type="common">Asiatic mangrove</name>
    <dbReference type="NCBI Taxonomy" id="61149"/>
    <lineage>
        <taxon>Eukaryota</taxon>
        <taxon>Viridiplantae</taxon>
        <taxon>Streptophyta</taxon>
        <taxon>Embryophyta</taxon>
        <taxon>Tracheophyta</taxon>
        <taxon>Spermatophyta</taxon>
        <taxon>Magnoliopsida</taxon>
        <taxon>eudicotyledons</taxon>
        <taxon>Gunneridae</taxon>
        <taxon>Pentapetalae</taxon>
        <taxon>rosids</taxon>
        <taxon>fabids</taxon>
        <taxon>Malpighiales</taxon>
        <taxon>Rhizophoraceae</taxon>
        <taxon>Rhizophora</taxon>
    </lineage>
</organism>
<accession>A0A2P2INT6</accession>
<dbReference type="EMBL" id="GGEC01002410">
    <property type="protein sequence ID" value="MBW82893.1"/>
    <property type="molecule type" value="Transcribed_RNA"/>
</dbReference>
<evidence type="ECO:0000313" key="1">
    <source>
        <dbReference type="EMBL" id="MBW82893.1"/>
    </source>
</evidence>
<name>A0A2P2INT6_RHIMU</name>
<dbReference type="AlphaFoldDB" id="A0A2P2INT6"/>
<sequence length="53" mass="6073">MVLCNRGSMRLNGVCTKIYLPHSPLKVTQEILKWVIPPPCHFTHSLQNNCQIL</sequence>